<dbReference type="STRING" id="945553.A0A0D2LF97"/>
<dbReference type="SUPFAM" id="SSF48264">
    <property type="entry name" value="Cytochrome P450"/>
    <property type="match status" value="1"/>
</dbReference>
<evidence type="ECO:0000256" key="7">
    <source>
        <dbReference type="ARBA" id="ARBA00023033"/>
    </source>
</evidence>
<evidence type="ECO:0000256" key="1">
    <source>
        <dbReference type="ARBA" id="ARBA00001971"/>
    </source>
</evidence>
<sequence>MAFLAACPQLDALLDIAAVGVCVHYIFKKTETHEPLLFLPLIFGVPAILTKFYHPRAAGLLSTIVIVSGTFWASLLASIGIYRLSPWHPLAKYPGPILCKLSKFRLAYLCAQGKQHMDYQTLHEKYGDVVRVGPNEISICNVDAVNPLMGSLGLPKGQFWEGRIDEAEAIKPLVAIRDKTEHARRRRPWTRAFSTSALKGYEDLVIKRSTQLVDAIASKSNPVDLTRWVSYFTYDIMSDLAFGGGSEMLAQGDSSGLWHLLENGQKNAIVMAQVPWLGKLLLRYPLFAGGIKAFRAYGRNRALLRKKMGSSHKDIFHHLIDEDGVFSQPPSVAEIASDGSLAIIAGSDTTSSAIANLLYFLMTHPTPCKRLQAEVDELGDDLYDCTKQAHLPYLTAAINESLRLLPPILSGSQRQGEKGSGGKLLGSYYLPEGNSAFIPTYALQRDPRYFSPFADRFIPERWLSEDKRMELEPKIFGNGNFVLNTTAFIPFSTGPANCVGKNLAWMEMRMVIVLIMRRLDIRLEDGYNPQRWSSDIKDQFVTMKGVLPTMLTLRKAA</sequence>
<dbReference type="GO" id="GO:0004497">
    <property type="term" value="F:monooxygenase activity"/>
    <property type="evidence" value="ECO:0007669"/>
    <property type="project" value="UniProtKB-KW"/>
</dbReference>
<evidence type="ECO:0000256" key="6">
    <source>
        <dbReference type="ARBA" id="ARBA00023004"/>
    </source>
</evidence>
<keyword evidence="6 8" id="KW-0408">Iron</keyword>
<feature type="binding site" description="axial binding residue" evidence="8">
    <location>
        <position position="498"/>
    </location>
    <ligand>
        <name>heme</name>
        <dbReference type="ChEBI" id="CHEBI:30413"/>
    </ligand>
    <ligandPart>
        <name>Fe</name>
        <dbReference type="ChEBI" id="CHEBI:18248"/>
    </ligandPart>
</feature>
<comment type="similarity">
    <text evidence="3">Belongs to the cytochrome P450 family.</text>
</comment>
<dbReference type="GO" id="GO:0016705">
    <property type="term" value="F:oxidoreductase activity, acting on paired donors, with incorporation or reduction of molecular oxygen"/>
    <property type="evidence" value="ECO:0007669"/>
    <property type="project" value="InterPro"/>
</dbReference>
<dbReference type="InterPro" id="IPR036396">
    <property type="entry name" value="Cyt_P450_sf"/>
</dbReference>
<keyword evidence="9" id="KW-0472">Membrane</keyword>
<evidence type="ECO:0008006" key="12">
    <source>
        <dbReference type="Google" id="ProtNLM"/>
    </source>
</evidence>
<comment type="cofactor">
    <cofactor evidence="1 8">
        <name>heme</name>
        <dbReference type="ChEBI" id="CHEBI:30413"/>
    </cofactor>
</comment>
<dbReference type="PRINTS" id="PR00463">
    <property type="entry name" value="EP450I"/>
</dbReference>
<accession>A0A0D2LF97</accession>
<dbReference type="Pfam" id="PF00067">
    <property type="entry name" value="p450"/>
    <property type="match status" value="1"/>
</dbReference>
<dbReference type="OMA" id="NSDTFGH"/>
<feature type="transmembrane region" description="Helical" evidence="9">
    <location>
        <begin position="36"/>
        <end position="54"/>
    </location>
</feature>
<keyword evidence="4 8" id="KW-0479">Metal-binding</keyword>
<evidence type="ECO:0000313" key="10">
    <source>
        <dbReference type="EMBL" id="KJA26257.1"/>
    </source>
</evidence>
<keyword evidence="8" id="KW-0349">Heme</keyword>
<keyword evidence="9" id="KW-0812">Transmembrane</keyword>
<keyword evidence="5" id="KW-0560">Oxidoreductase</keyword>
<dbReference type="PANTHER" id="PTHR24305:SF187">
    <property type="entry name" value="P450, PUTATIVE (EUROFUNG)-RELATED"/>
    <property type="match status" value="1"/>
</dbReference>
<organism evidence="10 11">
    <name type="scientific">Hypholoma sublateritium (strain FD-334 SS-4)</name>
    <dbReference type="NCBI Taxonomy" id="945553"/>
    <lineage>
        <taxon>Eukaryota</taxon>
        <taxon>Fungi</taxon>
        <taxon>Dikarya</taxon>
        <taxon>Basidiomycota</taxon>
        <taxon>Agaricomycotina</taxon>
        <taxon>Agaricomycetes</taxon>
        <taxon>Agaricomycetidae</taxon>
        <taxon>Agaricales</taxon>
        <taxon>Agaricineae</taxon>
        <taxon>Strophariaceae</taxon>
        <taxon>Hypholoma</taxon>
    </lineage>
</organism>
<dbReference type="InterPro" id="IPR050121">
    <property type="entry name" value="Cytochrome_P450_monoxygenase"/>
</dbReference>
<dbReference type="GO" id="GO:0005506">
    <property type="term" value="F:iron ion binding"/>
    <property type="evidence" value="ECO:0007669"/>
    <property type="project" value="InterPro"/>
</dbReference>
<gene>
    <name evidence="10" type="ORF">HYPSUDRAFT_52570</name>
</gene>
<dbReference type="Proteomes" id="UP000054270">
    <property type="component" value="Unassembled WGS sequence"/>
</dbReference>
<dbReference type="InterPro" id="IPR001128">
    <property type="entry name" value="Cyt_P450"/>
</dbReference>
<name>A0A0D2LF97_HYPSF</name>
<evidence type="ECO:0000256" key="5">
    <source>
        <dbReference type="ARBA" id="ARBA00023002"/>
    </source>
</evidence>
<proteinExistence type="inferred from homology"/>
<dbReference type="CDD" id="cd11061">
    <property type="entry name" value="CYP67-like"/>
    <property type="match status" value="1"/>
</dbReference>
<dbReference type="GO" id="GO:0020037">
    <property type="term" value="F:heme binding"/>
    <property type="evidence" value="ECO:0007669"/>
    <property type="project" value="InterPro"/>
</dbReference>
<evidence type="ECO:0000256" key="8">
    <source>
        <dbReference type="PIRSR" id="PIRSR602401-1"/>
    </source>
</evidence>
<evidence type="ECO:0000256" key="2">
    <source>
        <dbReference type="ARBA" id="ARBA00005179"/>
    </source>
</evidence>
<keyword evidence="7" id="KW-0503">Monooxygenase</keyword>
<keyword evidence="9" id="KW-1133">Transmembrane helix</keyword>
<dbReference type="PRINTS" id="PR00385">
    <property type="entry name" value="P450"/>
</dbReference>
<evidence type="ECO:0000256" key="4">
    <source>
        <dbReference type="ARBA" id="ARBA00022723"/>
    </source>
</evidence>
<dbReference type="Gene3D" id="1.10.630.10">
    <property type="entry name" value="Cytochrome P450"/>
    <property type="match status" value="1"/>
</dbReference>
<evidence type="ECO:0000256" key="9">
    <source>
        <dbReference type="SAM" id="Phobius"/>
    </source>
</evidence>
<dbReference type="InterPro" id="IPR002401">
    <property type="entry name" value="Cyt_P450_E_grp-I"/>
</dbReference>
<evidence type="ECO:0000313" key="11">
    <source>
        <dbReference type="Proteomes" id="UP000054270"/>
    </source>
</evidence>
<dbReference type="PANTHER" id="PTHR24305">
    <property type="entry name" value="CYTOCHROME P450"/>
    <property type="match status" value="1"/>
</dbReference>
<comment type="pathway">
    <text evidence="2">Secondary metabolite biosynthesis.</text>
</comment>
<evidence type="ECO:0000256" key="3">
    <source>
        <dbReference type="ARBA" id="ARBA00010617"/>
    </source>
</evidence>
<protein>
    <recommendedName>
        <fullName evidence="12">Cytochrome P450</fullName>
    </recommendedName>
</protein>
<dbReference type="OrthoDB" id="6692864at2759"/>
<dbReference type="AlphaFoldDB" id="A0A0D2LF97"/>
<reference evidence="11" key="1">
    <citation type="submission" date="2014-04" db="EMBL/GenBank/DDBJ databases">
        <title>Evolutionary Origins and Diversification of the Mycorrhizal Mutualists.</title>
        <authorList>
            <consortium name="DOE Joint Genome Institute"/>
            <consortium name="Mycorrhizal Genomics Consortium"/>
            <person name="Kohler A."/>
            <person name="Kuo A."/>
            <person name="Nagy L.G."/>
            <person name="Floudas D."/>
            <person name="Copeland A."/>
            <person name="Barry K.W."/>
            <person name="Cichocki N."/>
            <person name="Veneault-Fourrey C."/>
            <person name="LaButti K."/>
            <person name="Lindquist E.A."/>
            <person name="Lipzen A."/>
            <person name="Lundell T."/>
            <person name="Morin E."/>
            <person name="Murat C."/>
            <person name="Riley R."/>
            <person name="Ohm R."/>
            <person name="Sun H."/>
            <person name="Tunlid A."/>
            <person name="Henrissat B."/>
            <person name="Grigoriev I.V."/>
            <person name="Hibbett D.S."/>
            <person name="Martin F."/>
        </authorList>
    </citation>
    <scope>NUCLEOTIDE SEQUENCE [LARGE SCALE GENOMIC DNA]</scope>
    <source>
        <strain evidence="11">FD-334 SS-4</strain>
    </source>
</reference>
<keyword evidence="11" id="KW-1185">Reference proteome</keyword>
<feature type="transmembrane region" description="Helical" evidence="9">
    <location>
        <begin position="60"/>
        <end position="82"/>
    </location>
</feature>
<dbReference type="EMBL" id="KN817528">
    <property type="protein sequence ID" value="KJA26257.1"/>
    <property type="molecule type" value="Genomic_DNA"/>
</dbReference>